<feature type="domain" description="C2H2-type" evidence="9">
    <location>
        <begin position="840"/>
        <end position="867"/>
    </location>
</feature>
<feature type="compositionally biased region" description="Low complexity" evidence="8">
    <location>
        <begin position="878"/>
        <end position="887"/>
    </location>
</feature>
<dbReference type="PANTHER" id="PTHR24388:SF53">
    <property type="entry name" value="CHORION TRANSCRIPTION FACTOR CF2-RELATED"/>
    <property type="match status" value="1"/>
</dbReference>
<evidence type="ECO:0000313" key="10">
    <source>
        <dbReference type="EnsemblMetazoa" id="ADIR001908-PA"/>
    </source>
</evidence>
<feature type="domain" description="C2H2-type" evidence="9">
    <location>
        <begin position="811"/>
        <end position="839"/>
    </location>
</feature>
<evidence type="ECO:0000256" key="6">
    <source>
        <dbReference type="ARBA" id="ARBA00037948"/>
    </source>
</evidence>
<reference evidence="11" key="1">
    <citation type="submission" date="2013-03" db="EMBL/GenBank/DDBJ databases">
        <title>The Genome Sequence of Anopheles dirus WRAIR2.</title>
        <authorList>
            <consortium name="The Broad Institute Genomics Platform"/>
            <person name="Neafsey D.E."/>
            <person name="Walton C."/>
            <person name="Walker B."/>
            <person name="Young S.K."/>
            <person name="Zeng Q."/>
            <person name="Gargeya S."/>
            <person name="Fitzgerald M."/>
            <person name="Haas B."/>
            <person name="Abouelleil A."/>
            <person name="Allen A.W."/>
            <person name="Alvarado L."/>
            <person name="Arachchi H.M."/>
            <person name="Berlin A.M."/>
            <person name="Chapman S.B."/>
            <person name="Gainer-Dewar J."/>
            <person name="Goldberg J."/>
            <person name="Griggs A."/>
            <person name="Gujja S."/>
            <person name="Hansen M."/>
            <person name="Howarth C."/>
            <person name="Imamovic A."/>
            <person name="Ireland A."/>
            <person name="Larimer J."/>
            <person name="McCowan C."/>
            <person name="Murphy C."/>
            <person name="Pearson M."/>
            <person name="Poon T.W."/>
            <person name="Priest M."/>
            <person name="Roberts A."/>
            <person name="Saif S."/>
            <person name="Shea T."/>
            <person name="Sisk P."/>
            <person name="Sykes S."/>
            <person name="Wortman J."/>
            <person name="Nusbaum C."/>
            <person name="Birren B."/>
        </authorList>
    </citation>
    <scope>NUCLEOTIDE SEQUENCE [LARGE SCALE GENOMIC DNA]</scope>
    <source>
        <strain evidence="11">WRAIR2</strain>
    </source>
</reference>
<feature type="compositionally biased region" description="Acidic residues" evidence="8">
    <location>
        <begin position="1021"/>
        <end position="1032"/>
    </location>
</feature>
<feature type="region of interest" description="Disordered" evidence="8">
    <location>
        <begin position="272"/>
        <end position="317"/>
    </location>
</feature>
<feature type="compositionally biased region" description="Polar residues" evidence="8">
    <location>
        <begin position="9"/>
        <end position="19"/>
    </location>
</feature>
<evidence type="ECO:0000256" key="7">
    <source>
        <dbReference type="PROSITE-ProRule" id="PRU00042"/>
    </source>
</evidence>
<feature type="region of interest" description="Disordered" evidence="8">
    <location>
        <begin position="1"/>
        <end position="37"/>
    </location>
</feature>
<dbReference type="Gene3D" id="3.30.160.60">
    <property type="entry name" value="Classic Zinc Finger"/>
    <property type="match status" value="1"/>
</dbReference>
<dbReference type="SMART" id="SM00355">
    <property type="entry name" value="ZnF_C2H2"/>
    <property type="match status" value="3"/>
</dbReference>
<feature type="compositionally biased region" description="Basic residues" evidence="8">
    <location>
        <begin position="609"/>
        <end position="619"/>
    </location>
</feature>
<dbReference type="Pfam" id="PF00096">
    <property type="entry name" value="zf-C2H2"/>
    <property type="match status" value="2"/>
</dbReference>
<organism evidence="10 11">
    <name type="scientific">Anopheles dirus</name>
    <dbReference type="NCBI Taxonomy" id="7168"/>
    <lineage>
        <taxon>Eukaryota</taxon>
        <taxon>Metazoa</taxon>
        <taxon>Ecdysozoa</taxon>
        <taxon>Arthropoda</taxon>
        <taxon>Hexapoda</taxon>
        <taxon>Insecta</taxon>
        <taxon>Pterygota</taxon>
        <taxon>Neoptera</taxon>
        <taxon>Endopterygota</taxon>
        <taxon>Diptera</taxon>
        <taxon>Nematocera</taxon>
        <taxon>Culicoidea</taxon>
        <taxon>Culicidae</taxon>
        <taxon>Anophelinae</taxon>
        <taxon>Anopheles</taxon>
    </lineage>
</organism>
<dbReference type="FunFam" id="3.30.160.60:FF:000110">
    <property type="entry name" value="Zinc finger protein-like"/>
    <property type="match status" value="1"/>
</dbReference>
<keyword evidence="3 7" id="KW-0863">Zinc-finger</keyword>
<feature type="domain" description="C2H2-type" evidence="9">
    <location>
        <begin position="644"/>
        <end position="671"/>
    </location>
</feature>
<feature type="compositionally biased region" description="Low complexity" evidence="8">
    <location>
        <begin position="53"/>
        <end position="62"/>
    </location>
</feature>
<feature type="region of interest" description="Disordered" evidence="8">
    <location>
        <begin position="675"/>
        <end position="796"/>
    </location>
</feature>
<dbReference type="Proteomes" id="UP000075884">
    <property type="component" value="Unassembled WGS sequence"/>
</dbReference>
<evidence type="ECO:0000256" key="8">
    <source>
        <dbReference type="SAM" id="MobiDB-lite"/>
    </source>
</evidence>
<keyword evidence="1" id="KW-0479">Metal-binding</keyword>
<evidence type="ECO:0000313" key="11">
    <source>
        <dbReference type="Proteomes" id="UP000075884"/>
    </source>
</evidence>
<feature type="compositionally biased region" description="Acidic residues" evidence="8">
    <location>
        <begin position="763"/>
        <end position="774"/>
    </location>
</feature>
<feature type="region of interest" description="Disordered" evidence="8">
    <location>
        <begin position="458"/>
        <end position="625"/>
    </location>
</feature>
<proteinExistence type="inferred from homology"/>
<keyword evidence="2" id="KW-0677">Repeat</keyword>
<dbReference type="InterPro" id="IPR013087">
    <property type="entry name" value="Znf_C2H2_type"/>
</dbReference>
<evidence type="ECO:0000259" key="9">
    <source>
        <dbReference type="PROSITE" id="PS50157"/>
    </source>
</evidence>
<dbReference type="PROSITE" id="PS00028">
    <property type="entry name" value="ZINC_FINGER_C2H2_1"/>
    <property type="match status" value="3"/>
</dbReference>
<evidence type="ECO:0000256" key="4">
    <source>
        <dbReference type="ARBA" id="ARBA00022833"/>
    </source>
</evidence>
<dbReference type="PROSITE" id="PS50157">
    <property type="entry name" value="ZINC_FINGER_C2H2_2"/>
    <property type="match status" value="3"/>
</dbReference>
<evidence type="ECO:0000256" key="1">
    <source>
        <dbReference type="ARBA" id="ARBA00022723"/>
    </source>
</evidence>
<dbReference type="PANTHER" id="PTHR24388">
    <property type="entry name" value="ZINC FINGER PROTEIN"/>
    <property type="match status" value="1"/>
</dbReference>
<reference evidence="10" key="2">
    <citation type="submission" date="2020-05" db="UniProtKB">
        <authorList>
            <consortium name="EnsemblMetazoa"/>
        </authorList>
    </citation>
    <scope>IDENTIFICATION</scope>
    <source>
        <strain evidence="10">WRAIR2</strain>
    </source>
</reference>
<feature type="region of interest" description="Disordered" evidence="8">
    <location>
        <begin position="52"/>
        <end position="94"/>
    </location>
</feature>
<name>A0A182N2P7_9DIPT</name>
<feature type="compositionally biased region" description="Basic and acidic residues" evidence="8">
    <location>
        <begin position="888"/>
        <end position="897"/>
    </location>
</feature>
<feature type="region of interest" description="Disordered" evidence="8">
    <location>
        <begin position="867"/>
        <end position="1032"/>
    </location>
</feature>
<feature type="compositionally biased region" description="Polar residues" evidence="8">
    <location>
        <begin position="536"/>
        <end position="550"/>
    </location>
</feature>
<feature type="compositionally biased region" description="Polar residues" evidence="8">
    <location>
        <begin position="272"/>
        <end position="286"/>
    </location>
</feature>
<dbReference type="GO" id="GO:0008270">
    <property type="term" value="F:zinc ion binding"/>
    <property type="evidence" value="ECO:0007669"/>
    <property type="project" value="UniProtKB-KW"/>
</dbReference>
<feature type="compositionally biased region" description="Basic residues" evidence="8">
    <location>
        <begin position="954"/>
        <end position="963"/>
    </location>
</feature>
<dbReference type="EnsemblMetazoa" id="ADIR001908-RA">
    <property type="protein sequence ID" value="ADIR001908-PA"/>
    <property type="gene ID" value="ADIR001908"/>
</dbReference>
<evidence type="ECO:0000256" key="5">
    <source>
        <dbReference type="ARBA" id="ARBA00023242"/>
    </source>
</evidence>
<feature type="compositionally biased region" description="Basic and acidic residues" evidence="8">
    <location>
        <begin position="782"/>
        <end position="796"/>
    </location>
</feature>
<dbReference type="AlphaFoldDB" id="A0A182N2P7"/>
<dbReference type="InterPro" id="IPR036236">
    <property type="entry name" value="Znf_C2H2_sf"/>
</dbReference>
<keyword evidence="11" id="KW-1185">Reference proteome</keyword>
<feature type="compositionally biased region" description="Acidic residues" evidence="8">
    <location>
        <begin position="969"/>
        <end position="988"/>
    </location>
</feature>
<evidence type="ECO:0000256" key="3">
    <source>
        <dbReference type="ARBA" id="ARBA00022771"/>
    </source>
</evidence>
<dbReference type="GO" id="GO:0000978">
    <property type="term" value="F:RNA polymerase II cis-regulatory region sequence-specific DNA binding"/>
    <property type="evidence" value="ECO:0007669"/>
    <property type="project" value="TreeGrafter"/>
</dbReference>
<dbReference type="GO" id="GO:0000981">
    <property type="term" value="F:DNA-binding transcription factor activity, RNA polymerase II-specific"/>
    <property type="evidence" value="ECO:0007669"/>
    <property type="project" value="TreeGrafter"/>
</dbReference>
<keyword evidence="5" id="KW-0539">Nucleus</keyword>
<evidence type="ECO:0000256" key="2">
    <source>
        <dbReference type="ARBA" id="ARBA00022737"/>
    </source>
</evidence>
<keyword evidence="4" id="KW-0862">Zinc</keyword>
<dbReference type="InterPro" id="IPR050527">
    <property type="entry name" value="Snail/Krueppel_Znf"/>
</dbReference>
<feature type="compositionally biased region" description="Low complexity" evidence="8">
    <location>
        <begin position="498"/>
        <end position="517"/>
    </location>
</feature>
<accession>A0A182N2P7</accession>
<dbReference type="VEuPathDB" id="VectorBase:ADIR001908"/>
<sequence>MLNFARHNVPSSGDTNSGAINRKSVPTKAAHEAVRITHPEKLLIRTVEPVRPQPAAAAPSAATVLRSPPTPVQEATNVRVAAEAQPPPPPLQQQQQPVLLTQLKQEPDADQHDRENAMPEVVPVQLPPPPTLPAPPQQQPPSPALYIHTKPSIARVVKALETVAAIVESSVSVESVNLPAAVAEEDGAVAATVTAVTAASPSAEAVASGNKIDDDAVRGERQRTVDDEIRSVMTNGGGDCGATTPQQLLMTTATTTTVEPAVPRVASPSLTVEVTSNETASPQEQQPPVKRGRGRPRKSTYQTQQVAPAVDPELPSLRGKEAIVSTEEPTSEGKDSTNVNESVVATVLVDSAAEVEVKKPPPKKKGYISLAELFAPRAKKQQQQHDRDLPETIEAVPVPVTTNVVPEVPETNPTVVTTAPEETIDTKTEQTLATPIVEPVDANDTAEVVSDELNKVPEEIKVQAVPPSPPQQVVEEKEQEQQPQQEDTGKIREESVMSAGDGAESSSSSSVEDNVVVAKQSDEVVGVPDTEKESSPAASDSGIESVNEATVVTAGKKRSSVGRSKSASLATVKLPEEAAQGEDRDENQEQEQDLKPLSGLLDRASSAKRAVRTSRKPSAKAKEAAEAAEVANTVALTSGSSDEFQCPKCDMSFKTEPWYRKHLMKHHHMEPAEIGEPEDAVSSGLVEPAAPEEAKKVTVDEPVPTEEAKQDVTQEEVVVPSKVEPATPGRKRKSTPPALDDEAPGVTNVKLEYRAGAQGPTGDEPESEDEDEEAAAAPAAAMKKEEKYDPNDPDKLSPFESAKVTCTEHHYTCTICGGQFTGIPAIKEHLDTVHAAVKRRSCEYCGRTFVQTGDLTRHVRIHTGQRPFKCPVKKGTKRSAAAAAGEKANGKGGEKEGKKSRRVGAAVGFGGVDGDEDAPVVKSVKQEAQEGIGSGEMSDVEVTPPGRSNGKQQQSRKRKRRRPPTPSSSEEEDDDDDDEEENEEDSGDDFVGPRSYQSGPGASVKRDRRSSRKSEPVAAAEQDEDEEDENDA</sequence>
<dbReference type="SUPFAM" id="SSF57667">
    <property type="entry name" value="beta-beta-alpha zinc fingers"/>
    <property type="match status" value="2"/>
</dbReference>
<protein>
    <recommendedName>
        <fullName evidence="9">C2H2-type domain-containing protein</fullName>
    </recommendedName>
</protein>
<feature type="compositionally biased region" description="Acidic residues" evidence="8">
    <location>
        <begin position="579"/>
        <end position="591"/>
    </location>
</feature>
<comment type="similarity">
    <text evidence="6">Belongs to the snail C2H2-type zinc-finger protein family.</text>
</comment>